<proteinExistence type="predicted"/>
<evidence type="ECO:0000313" key="1">
    <source>
        <dbReference type="EMBL" id="AAF03092.1"/>
    </source>
</evidence>
<organism evidence="1">
    <name type="scientific">Methanococcus maripaludis</name>
    <name type="common">Methanococcus deltae</name>
    <dbReference type="NCBI Taxonomy" id="39152"/>
    <lineage>
        <taxon>Archaea</taxon>
        <taxon>Methanobacteriati</taxon>
        <taxon>Methanobacteriota</taxon>
        <taxon>Methanomada group</taxon>
        <taxon>Methanococci</taxon>
        <taxon>Methanococcales</taxon>
        <taxon>Methanococcaceae</taxon>
        <taxon>Methanococcus</taxon>
    </lineage>
</organism>
<dbReference type="EMBL" id="AF147208">
    <property type="protein sequence ID" value="AAF03092.1"/>
    <property type="molecule type" value="Genomic_DNA"/>
</dbReference>
<reference evidence="1" key="1">
    <citation type="journal article" date="1999" name="Genetics">
        <title>Isolation of acetate auxotrophs of the methane-producing archaeon Methanococcus maripaludis by random insertional mutagenesis.</title>
        <authorList>
            <person name="Kim W."/>
            <person name="Whitman W.B."/>
        </authorList>
    </citation>
    <scope>NUCLEOTIDE SEQUENCE</scope>
    <source>
        <strain evidence="1">JJ</strain>
    </source>
</reference>
<sequence length="59" mass="7197">MLGYSINQIIREKNWKKRNQEFKKNKKFKIKNNFQKNNLKIERTSYHLKTLQRATGGEN</sequence>
<protein>
    <submittedName>
        <fullName evidence="1">Uncharacterized protein</fullName>
    </submittedName>
</protein>
<dbReference type="AlphaFoldDB" id="Q9V2U0"/>
<accession>Q9V2U0</accession>
<name>Q9V2U0_METMI</name>